<dbReference type="InterPro" id="IPR011545">
    <property type="entry name" value="DEAD/DEAH_box_helicase_dom"/>
</dbReference>
<organism evidence="5 6">
    <name type="scientific">Pyrococcus horikoshii</name>
    <dbReference type="NCBI Taxonomy" id="53953"/>
    <lineage>
        <taxon>Archaea</taxon>
        <taxon>Methanobacteriati</taxon>
        <taxon>Methanobacteriota</taxon>
        <taxon>Thermococci</taxon>
        <taxon>Thermococcales</taxon>
        <taxon>Thermococcaceae</taxon>
        <taxon>Pyrococcus</taxon>
    </lineage>
</organism>
<dbReference type="InterPro" id="IPR018973">
    <property type="entry name" value="MZB"/>
</dbReference>
<dbReference type="Pfam" id="PF09369">
    <property type="entry name" value="MZB"/>
    <property type="match status" value="1"/>
</dbReference>
<evidence type="ECO:0000256" key="1">
    <source>
        <dbReference type="ARBA" id="ARBA00022741"/>
    </source>
</evidence>
<dbReference type="PANTHER" id="PTHR47957:SF3">
    <property type="entry name" value="ATP-DEPENDENT HELICASE HRQ1"/>
    <property type="match status" value="1"/>
</dbReference>
<dbReference type="InterPro" id="IPR014001">
    <property type="entry name" value="Helicase_ATP-bd"/>
</dbReference>
<dbReference type="RefSeq" id="WP_010885090.1">
    <property type="nucleotide sequence ID" value="NZ_DUJN01000008.1"/>
</dbReference>
<dbReference type="OMA" id="GAVHLHQ"/>
<dbReference type="Pfam" id="PF00270">
    <property type="entry name" value="DEAD"/>
    <property type="match status" value="1"/>
</dbReference>
<protein>
    <submittedName>
        <fullName evidence="5">DEAD/DEAH box helicase</fullName>
    </submittedName>
</protein>
<evidence type="ECO:0000313" key="6">
    <source>
        <dbReference type="Proteomes" id="UP000617544"/>
    </source>
</evidence>
<comment type="caution">
    <text evidence="5">The sequence shown here is derived from an EMBL/GenBank/DDBJ whole genome shotgun (WGS) entry which is preliminary data.</text>
</comment>
<dbReference type="SUPFAM" id="SSF52540">
    <property type="entry name" value="P-loop containing nucleoside triphosphate hydrolases"/>
    <property type="match status" value="1"/>
</dbReference>
<dbReference type="PANTHER" id="PTHR47957">
    <property type="entry name" value="ATP-DEPENDENT HELICASE HRQ1"/>
    <property type="match status" value="1"/>
</dbReference>
<dbReference type="GO" id="GO:0005524">
    <property type="term" value="F:ATP binding"/>
    <property type="evidence" value="ECO:0007669"/>
    <property type="project" value="UniProtKB-KW"/>
</dbReference>
<evidence type="ECO:0000256" key="2">
    <source>
        <dbReference type="ARBA" id="ARBA00022840"/>
    </source>
</evidence>
<feature type="domain" description="Helicase ATP-binding" evidence="3">
    <location>
        <begin position="55"/>
        <end position="240"/>
    </location>
</feature>
<dbReference type="PROSITE" id="PS51194">
    <property type="entry name" value="HELICASE_CTER"/>
    <property type="match status" value="1"/>
</dbReference>
<dbReference type="GO" id="GO:0003676">
    <property type="term" value="F:nucleic acid binding"/>
    <property type="evidence" value="ECO:0007669"/>
    <property type="project" value="InterPro"/>
</dbReference>
<feature type="domain" description="Helicase C-terminal" evidence="4">
    <location>
        <begin position="265"/>
        <end position="421"/>
    </location>
</feature>
<dbReference type="Gene3D" id="3.40.50.300">
    <property type="entry name" value="P-loop containing nucleotide triphosphate hydrolases"/>
    <property type="match status" value="2"/>
</dbReference>
<dbReference type="EMBL" id="DUJN01000008">
    <property type="protein sequence ID" value="HII61938.1"/>
    <property type="molecule type" value="Genomic_DNA"/>
</dbReference>
<dbReference type="GeneID" id="1443325"/>
<dbReference type="SMART" id="SM00487">
    <property type="entry name" value="DEXDc"/>
    <property type="match status" value="1"/>
</dbReference>
<dbReference type="InterPro" id="IPR001650">
    <property type="entry name" value="Helicase_C-like"/>
</dbReference>
<dbReference type="GO" id="GO:0006289">
    <property type="term" value="P:nucleotide-excision repair"/>
    <property type="evidence" value="ECO:0007669"/>
    <property type="project" value="TreeGrafter"/>
</dbReference>
<evidence type="ECO:0000259" key="4">
    <source>
        <dbReference type="PROSITE" id="PS51194"/>
    </source>
</evidence>
<dbReference type="AlphaFoldDB" id="A0A832W8L6"/>
<dbReference type="GO" id="GO:0036297">
    <property type="term" value="P:interstrand cross-link repair"/>
    <property type="evidence" value="ECO:0007669"/>
    <property type="project" value="TreeGrafter"/>
</dbReference>
<evidence type="ECO:0000259" key="3">
    <source>
        <dbReference type="PROSITE" id="PS51192"/>
    </source>
</evidence>
<evidence type="ECO:0000313" key="5">
    <source>
        <dbReference type="EMBL" id="HII61938.1"/>
    </source>
</evidence>
<proteinExistence type="predicted"/>
<dbReference type="InterPro" id="IPR027417">
    <property type="entry name" value="P-loop_NTPase"/>
</dbReference>
<dbReference type="Proteomes" id="UP000617544">
    <property type="component" value="Unassembled WGS sequence"/>
</dbReference>
<accession>A0A832W8L6</accession>
<sequence length="873" mass="101375">MIEELFKGLETEIVNADEIPPRSGKYGDFKFKNREVNELVKRLGFRLYSHQVKALNLLYSGKNVVVSTPTASGKSEIFRLFIFDSFLENPSSTFLLVYPTRALINNQMEKFDNENKVFAEITGMKVKASILTGDVDWSERKKIVRNKPNVIFTTPDMLHHTILPRWLEYKWLLKNLKLLVVDELHTYRGVFGSNVAYVFRRVFFRLRRLNSSPLILALSATLRNPKEFAESFFGFEFEEVTEAGNPSPRRYIIMFEPKRFSGEQLIKQVIDKLIRNNVKTLVFFDSRKGTERIMRMFLFSEFFDKITTYKGTLTKLERWKIERDFREGNLKVLLATNALELGIDVGDLDAVINYGIPSDGLFSLIQRFGRAGRDPNRVAINGIILRKNGLDYYYKEHFDELVEGIEKGLVDKIPVNLGNEKIAKKHLHYLLSELGVVGKDEIPEYWVKVLEDLKHEGIVDEYKNPITGKFEVRVRKPAVYSSIRTASDESFFLVIDEGWIRRTLRRKRGIELLRFINYLKARGLIIEEVDEVEFHRSLLPGMVYPSRGRLYMAVDRLKVEKFNFVFAREIPMNEDLETNVSKVESVEILNTYEGKNIGPVKVYFGRIRVKQEYNGYAVKGKDVEKHVDRLEKLKDEGILRGEVEVAVTMFEDWWKFARVSFYDPYVREFETEGIWLIFPKEIEDVPAEEFRYFFSIASDYNYDLAMFLFNKLSRKMLFPSLLGATSHYIRRIIEKYAKDEGLGEDFIFAVKKMIDSKDGIGSGLHAIEHNLIKIAPVVTYVDSRELGGYSYDNFNGFPVIFIYDGNEGGSGIVKSIYENIEKLMVRSREHIAKCPCKDGCPACIYSPKCGTFNEFLDKWMAIKIWEKVLDHKA</sequence>
<keyword evidence="1" id="KW-0547">Nucleotide-binding</keyword>
<keyword evidence="2" id="KW-0067">ATP-binding</keyword>
<reference evidence="5" key="1">
    <citation type="journal article" date="2020" name="bioRxiv">
        <title>A rank-normalized archaeal taxonomy based on genome phylogeny resolves widespread incomplete and uneven classifications.</title>
        <authorList>
            <person name="Rinke C."/>
            <person name="Chuvochina M."/>
            <person name="Mussig A.J."/>
            <person name="Chaumeil P.-A."/>
            <person name="Waite D.W."/>
            <person name="Whitman W.B."/>
            <person name="Parks D.H."/>
            <person name="Hugenholtz P."/>
        </authorList>
    </citation>
    <scope>NUCLEOTIDE SEQUENCE</scope>
    <source>
        <strain evidence="5">UBA8834</strain>
    </source>
</reference>
<dbReference type="Pfam" id="PF00271">
    <property type="entry name" value="Helicase_C"/>
    <property type="match status" value="1"/>
</dbReference>
<keyword evidence="5" id="KW-0347">Helicase</keyword>
<name>A0A832W8L6_PYRHR</name>
<dbReference type="SMART" id="SM00490">
    <property type="entry name" value="HELICc"/>
    <property type="match status" value="1"/>
</dbReference>
<dbReference type="PROSITE" id="PS51192">
    <property type="entry name" value="HELICASE_ATP_BIND_1"/>
    <property type="match status" value="1"/>
</dbReference>
<keyword evidence="5" id="KW-0378">Hydrolase</keyword>
<dbReference type="GO" id="GO:0043138">
    <property type="term" value="F:3'-5' DNA helicase activity"/>
    <property type="evidence" value="ECO:0007669"/>
    <property type="project" value="TreeGrafter"/>
</dbReference>
<gene>
    <name evidence="5" type="ORF">HA331_09430</name>
</gene>